<evidence type="ECO:0000313" key="2">
    <source>
        <dbReference type="Proteomes" id="UP000298111"/>
    </source>
</evidence>
<evidence type="ECO:0000313" key="1">
    <source>
        <dbReference type="EMBL" id="TGG83222.1"/>
    </source>
</evidence>
<reference evidence="1 2" key="1">
    <citation type="submission" date="2018-10" db="EMBL/GenBank/DDBJ databases">
        <title>Isolation of pseudouridimycin from Streptomyces albus DSM 40763.</title>
        <authorList>
            <person name="Rosenqvist P."/>
            <person name="Metsae-Ketelae M."/>
            <person name="Virta P."/>
        </authorList>
    </citation>
    <scope>NUCLEOTIDE SEQUENCE [LARGE SCALE GENOMIC DNA]</scope>
    <source>
        <strain evidence="1 2">DSM 40763</strain>
    </source>
</reference>
<dbReference type="EMBL" id="RCIY01000055">
    <property type="protein sequence ID" value="TGG83222.1"/>
    <property type="molecule type" value="Genomic_DNA"/>
</dbReference>
<dbReference type="Proteomes" id="UP000298111">
    <property type="component" value="Unassembled WGS sequence"/>
</dbReference>
<comment type="caution">
    <text evidence="1">The sequence shown here is derived from an EMBL/GenBank/DDBJ whole genome shotgun (WGS) entry which is preliminary data.</text>
</comment>
<dbReference type="AlphaFoldDB" id="A0A6C1BZD2"/>
<name>A0A6C1BZD2_9ACTN</name>
<proteinExistence type="predicted"/>
<dbReference type="RefSeq" id="WP_016468716.1">
    <property type="nucleotide sequence ID" value="NZ_BBQG01000016.1"/>
</dbReference>
<sequence length="168" mass="17945">MATPETHGGLGAVCPTCGGTAVRPVSEARYAKGSMRKDLTTRLAKGPEKGGDGCLHFLEGMVLTGIGVALAWTGHQQDKPLYLFGGIALAVLCFAGTLGVVRSDRRERAAEKAGDQRASRVWEPAHYCDGCETVFCPGGVPWAGTMTPEDFRRFVWTEGGYADQLPTR</sequence>
<organism evidence="1 2">
    <name type="scientific">Streptomyces albus</name>
    <dbReference type="NCBI Taxonomy" id="1888"/>
    <lineage>
        <taxon>Bacteria</taxon>
        <taxon>Bacillati</taxon>
        <taxon>Actinomycetota</taxon>
        <taxon>Actinomycetes</taxon>
        <taxon>Kitasatosporales</taxon>
        <taxon>Streptomycetaceae</taxon>
        <taxon>Streptomyces</taxon>
    </lineage>
</organism>
<gene>
    <name evidence="1" type="ORF">D8771_14255</name>
</gene>
<dbReference type="GeneID" id="75183937"/>
<accession>A0A6C1BZD2</accession>
<protein>
    <submittedName>
        <fullName evidence="1">Uncharacterized protein</fullName>
    </submittedName>
</protein>